<reference evidence="1" key="2">
    <citation type="submission" date="2020-11" db="EMBL/GenBank/DDBJ databases">
        <authorList>
            <person name="McCartney M.A."/>
            <person name="Auch B."/>
            <person name="Kono T."/>
            <person name="Mallez S."/>
            <person name="Becker A."/>
            <person name="Gohl D.M."/>
            <person name="Silverstein K.A.T."/>
            <person name="Koren S."/>
            <person name="Bechman K.B."/>
            <person name="Herman A."/>
            <person name="Abrahante J.E."/>
            <person name="Garbe J."/>
        </authorList>
    </citation>
    <scope>NUCLEOTIDE SEQUENCE</scope>
    <source>
        <strain evidence="1">Duluth1</strain>
        <tissue evidence="1">Whole animal</tissue>
    </source>
</reference>
<sequence>MRTETEHYRRWQSQLTNQGEGHTMGALYWMFADIWQAPSWASIGKLLVTLLQIMASCAQLVIVGSGTTLKYPEYYNILEGTRASENVLKSTP</sequence>
<accession>A0A9D3YTM5</accession>
<comment type="caution">
    <text evidence="1">The sequence shown here is derived from an EMBL/GenBank/DDBJ whole genome shotgun (WGS) entry which is preliminary data.</text>
</comment>
<name>A0A9D3YTM5_DREPO</name>
<proteinExistence type="predicted"/>
<evidence type="ECO:0000313" key="1">
    <source>
        <dbReference type="EMBL" id="KAH3704306.1"/>
    </source>
</evidence>
<dbReference type="EMBL" id="JAIWYP010000015">
    <property type="protein sequence ID" value="KAH3704306.1"/>
    <property type="molecule type" value="Genomic_DNA"/>
</dbReference>
<organism evidence="1 2">
    <name type="scientific">Dreissena polymorpha</name>
    <name type="common">Zebra mussel</name>
    <name type="synonym">Mytilus polymorpha</name>
    <dbReference type="NCBI Taxonomy" id="45954"/>
    <lineage>
        <taxon>Eukaryota</taxon>
        <taxon>Metazoa</taxon>
        <taxon>Spiralia</taxon>
        <taxon>Lophotrochozoa</taxon>
        <taxon>Mollusca</taxon>
        <taxon>Bivalvia</taxon>
        <taxon>Autobranchia</taxon>
        <taxon>Heteroconchia</taxon>
        <taxon>Euheterodonta</taxon>
        <taxon>Imparidentia</taxon>
        <taxon>Neoheterodontei</taxon>
        <taxon>Myida</taxon>
        <taxon>Dreissenoidea</taxon>
        <taxon>Dreissenidae</taxon>
        <taxon>Dreissena</taxon>
    </lineage>
</organism>
<dbReference type="Gene3D" id="3.20.20.80">
    <property type="entry name" value="Glycosidases"/>
    <property type="match status" value="1"/>
</dbReference>
<gene>
    <name evidence="1" type="ORF">DPMN_079362</name>
</gene>
<dbReference type="InterPro" id="IPR017853">
    <property type="entry name" value="GH"/>
</dbReference>
<evidence type="ECO:0000313" key="2">
    <source>
        <dbReference type="Proteomes" id="UP000828390"/>
    </source>
</evidence>
<dbReference type="SUPFAM" id="SSF51445">
    <property type="entry name" value="(Trans)glycosidases"/>
    <property type="match status" value="1"/>
</dbReference>
<keyword evidence="2" id="KW-1185">Reference proteome</keyword>
<dbReference type="Proteomes" id="UP000828390">
    <property type="component" value="Unassembled WGS sequence"/>
</dbReference>
<reference evidence="1" key="1">
    <citation type="journal article" date="2019" name="bioRxiv">
        <title>The Genome of the Zebra Mussel, Dreissena polymorpha: A Resource for Invasive Species Research.</title>
        <authorList>
            <person name="McCartney M.A."/>
            <person name="Auch B."/>
            <person name="Kono T."/>
            <person name="Mallez S."/>
            <person name="Zhang Y."/>
            <person name="Obille A."/>
            <person name="Becker A."/>
            <person name="Abrahante J.E."/>
            <person name="Garbe J."/>
            <person name="Badalamenti J.P."/>
            <person name="Herman A."/>
            <person name="Mangelson H."/>
            <person name="Liachko I."/>
            <person name="Sullivan S."/>
            <person name="Sone E.D."/>
            <person name="Koren S."/>
            <person name="Silverstein K.A.T."/>
            <person name="Beckman K.B."/>
            <person name="Gohl D.M."/>
        </authorList>
    </citation>
    <scope>NUCLEOTIDE SEQUENCE</scope>
    <source>
        <strain evidence="1">Duluth1</strain>
        <tissue evidence="1">Whole animal</tissue>
    </source>
</reference>
<dbReference type="AlphaFoldDB" id="A0A9D3YTM5"/>
<evidence type="ECO:0008006" key="3">
    <source>
        <dbReference type="Google" id="ProtNLM"/>
    </source>
</evidence>
<protein>
    <recommendedName>
        <fullName evidence="3">Beta-mannosidase</fullName>
    </recommendedName>
</protein>